<keyword evidence="1" id="KW-1133">Transmembrane helix</keyword>
<gene>
    <name evidence="4" type="ORF">GC101_05225</name>
</gene>
<feature type="transmembrane region" description="Helical" evidence="1">
    <location>
        <begin position="6"/>
        <end position="28"/>
    </location>
</feature>
<dbReference type="Pfam" id="PF05569">
    <property type="entry name" value="Peptidase_M56"/>
    <property type="match status" value="1"/>
</dbReference>
<keyword evidence="1" id="KW-0812">Transmembrane</keyword>
<evidence type="ECO:0000259" key="3">
    <source>
        <dbReference type="Pfam" id="PF16107"/>
    </source>
</evidence>
<feature type="transmembrane region" description="Helical" evidence="1">
    <location>
        <begin position="119"/>
        <end position="141"/>
    </location>
</feature>
<accession>A0ABX1YEE2</accession>
<dbReference type="PANTHER" id="PTHR34978">
    <property type="entry name" value="POSSIBLE SENSOR-TRANSDUCER PROTEIN BLAR"/>
    <property type="match status" value="1"/>
</dbReference>
<evidence type="ECO:0000256" key="1">
    <source>
        <dbReference type="SAM" id="Phobius"/>
    </source>
</evidence>
<evidence type="ECO:0000313" key="4">
    <source>
        <dbReference type="EMBL" id="NOU78278.1"/>
    </source>
</evidence>
<feature type="transmembrane region" description="Helical" evidence="1">
    <location>
        <begin position="297"/>
        <end position="317"/>
    </location>
</feature>
<protein>
    <submittedName>
        <fullName evidence="4">DUF4825 domain-containing protein</fullName>
    </submittedName>
</protein>
<dbReference type="CDD" id="cd07341">
    <property type="entry name" value="M56_BlaR1_MecR1_like"/>
    <property type="match status" value="1"/>
</dbReference>
<proteinExistence type="predicted"/>
<dbReference type="InterPro" id="IPR008756">
    <property type="entry name" value="Peptidase_M56"/>
</dbReference>
<dbReference type="Pfam" id="PF16107">
    <property type="entry name" value="DUF4825"/>
    <property type="match status" value="1"/>
</dbReference>
<evidence type="ECO:0000313" key="5">
    <source>
        <dbReference type="Proteomes" id="UP000596857"/>
    </source>
</evidence>
<dbReference type="EMBL" id="WHOB01000018">
    <property type="protein sequence ID" value="NOU78278.1"/>
    <property type="molecule type" value="Genomic_DNA"/>
</dbReference>
<dbReference type="RefSeq" id="WP_171716409.1">
    <property type="nucleotide sequence ID" value="NZ_WHOB01000018.1"/>
</dbReference>
<keyword evidence="5" id="KW-1185">Reference proteome</keyword>
<feature type="transmembrane region" description="Helical" evidence="1">
    <location>
        <begin position="211"/>
        <end position="229"/>
    </location>
</feature>
<dbReference type="Proteomes" id="UP000596857">
    <property type="component" value="Unassembled WGS sequence"/>
</dbReference>
<feature type="domain" description="Peptidase M56" evidence="2">
    <location>
        <begin position="8"/>
        <end position="290"/>
    </location>
</feature>
<evidence type="ECO:0000259" key="2">
    <source>
        <dbReference type="Pfam" id="PF05569"/>
    </source>
</evidence>
<comment type="caution">
    <text evidence="4">The sequence shown here is derived from an EMBL/GenBank/DDBJ whole genome shotgun (WGS) entry which is preliminary data.</text>
</comment>
<name>A0ABX1YEE2_9BACL</name>
<dbReference type="PANTHER" id="PTHR34978:SF3">
    <property type="entry name" value="SLR0241 PROTEIN"/>
    <property type="match status" value="1"/>
</dbReference>
<sequence>MTNLFVSILNMSITASYVAVAVILARVLLRRAPRIFSYLLWSAVVIRLVIPVSFTSSFSILRLVQPEGQGGTGAMKFVPHNIGTQLQPAVDSGISSTVSFINSFLPSADPAASANPMQFILWAGSIIWLAGAAVLLLYSVISYLRILRRVRTATLVMDNIFETDQITTPFVCGFVKPRIYLPVGIGAHELFYIVLHEQTHISRRDYLIKPLMYLLVIIHWFNPLMWLSYALMSKDMEMSCDETVVKKLGPQIKGSYSSTLLALSIRRSGGFPGSPLAFGESSVKARIKNILAYRQPASGVVAGSILVIVALIVGCIANPKPVLNSPQSLYSGYAVDQLMESKTNFVGDNSKVVALIGEMPLPAGLEGAGIELKTGSRPYELTINYSMKDAAGVMKDGAISGEAFYRNSILLFSLIDNVESIIHVIADHTGEYDGVTYTYTFLREQIDKQLGEDVRQYAADETGLRQLIDRLDSVDASEPSNRDN</sequence>
<dbReference type="InterPro" id="IPR052173">
    <property type="entry name" value="Beta-lactam_resp_regulator"/>
</dbReference>
<feature type="domain" description="DUF4825" evidence="3">
    <location>
        <begin position="338"/>
        <end position="430"/>
    </location>
</feature>
<dbReference type="InterPro" id="IPR032250">
    <property type="entry name" value="DUF4825"/>
</dbReference>
<feature type="transmembrane region" description="Helical" evidence="1">
    <location>
        <begin position="35"/>
        <end position="54"/>
    </location>
</feature>
<keyword evidence="1" id="KW-0472">Membrane</keyword>
<organism evidence="4 5">
    <name type="scientific">Paenibacillus phytohabitans</name>
    <dbReference type="NCBI Taxonomy" id="2654978"/>
    <lineage>
        <taxon>Bacteria</taxon>
        <taxon>Bacillati</taxon>
        <taxon>Bacillota</taxon>
        <taxon>Bacilli</taxon>
        <taxon>Bacillales</taxon>
        <taxon>Paenibacillaceae</taxon>
        <taxon>Paenibacillus</taxon>
    </lineage>
</organism>
<reference evidence="4 5" key="1">
    <citation type="submission" date="2019-10" db="EMBL/GenBank/DDBJ databases">
        <title>Description of Paenibacillus terricola sp. nov.</title>
        <authorList>
            <person name="Carlier A."/>
            <person name="Qi S."/>
        </authorList>
    </citation>
    <scope>NUCLEOTIDE SEQUENCE [LARGE SCALE GENOMIC DNA]</scope>
    <source>
        <strain evidence="4 5">LMG 31459</strain>
    </source>
</reference>